<evidence type="ECO:0000256" key="8">
    <source>
        <dbReference type="ARBA" id="ARBA00023317"/>
    </source>
</evidence>
<name>F8IET2_ALIAT</name>
<dbReference type="PANTHER" id="PTHR21012:SF0">
    <property type="entry name" value="ASPARTATE 1-DECARBOXYLASE"/>
    <property type="match status" value="1"/>
</dbReference>
<keyword evidence="5 9" id="KW-0865">Zymogen</keyword>
<dbReference type="SUPFAM" id="SSF50692">
    <property type="entry name" value="ADC-like"/>
    <property type="match status" value="1"/>
</dbReference>
<comment type="catalytic activity">
    <reaction evidence="9">
        <text>L-aspartate + H(+) = beta-alanine + CO2</text>
        <dbReference type="Rhea" id="RHEA:19497"/>
        <dbReference type="ChEBI" id="CHEBI:15378"/>
        <dbReference type="ChEBI" id="CHEBI:16526"/>
        <dbReference type="ChEBI" id="CHEBI:29991"/>
        <dbReference type="ChEBI" id="CHEBI:57966"/>
        <dbReference type="EC" id="4.1.1.11"/>
    </reaction>
</comment>
<comment type="function">
    <text evidence="9">Catalyzes the pyruvoyl-dependent decarboxylation of aspartate to produce beta-alanine.</text>
</comment>
<protein>
    <recommendedName>
        <fullName evidence="9">Aspartate 1-decarboxylase</fullName>
        <ecNumber evidence="9">4.1.1.11</ecNumber>
    </recommendedName>
    <alternativeName>
        <fullName evidence="9">Aspartate alpha-decarboxylase</fullName>
    </alternativeName>
    <component>
        <recommendedName>
            <fullName evidence="9">Aspartate 1-decarboxylase beta chain</fullName>
        </recommendedName>
    </component>
    <component>
        <recommendedName>
            <fullName evidence="9">Aspartate 1-decarboxylase alpha chain</fullName>
        </recommendedName>
    </component>
</protein>
<evidence type="ECO:0000256" key="6">
    <source>
        <dbReference type="ARBA" id="ARBA00023239"/>
    </source>
</evidence>
<feature type="chain" id="PRO_5013998036" description="Aspartate 1-decarboxylase beta chain" evidence="9 12">
    <location>
        <begin position="1"/>
        <end position="30"/>
    </location>
</feature>
<keyword evidence="8 9" id="KW-0670">Pyruvate</keyword>
<feature type="active site" description="Schiff-base intermediate with substrate; via pyruvic acid" evidence="9 10">
    <location>
        <position position="31"/>
    </location>
</feature>
<dbReference type="GO" id="GO:0005829">
    <property type="term" value="C:cytosol"/>
    <property type="evidence" value="ECO:0007669"/>
    <property type="project" value="TreeGrafter"/>
</dbReference>
<comment type="cofactor">
    <cofactor evidence="9 10">
        <name>pyruvate</name>
        <dbReference type="ChEBI" id="CHEBI:15361"/>
    </cofactor>
    <text evidence="9 10">Binds 1 pyruvoyl group covalently per subunit.</text>
</comment>
<dbReference type="KEGG" id="aad:TC41_2067"/>
<reference evidence="14" key="2">
    <citation type="submission" date="2011-06" db="EMBL/GenBank/DDBJ databases">
        <title>The complete genome sequence of Alicyclobacillus acidocaldarius sp. Tc-4-1.</title>
        <authorList>
            <person name="Chen Y."/>
            <person name="He Y."/>
            <person name="Dong Z."/>
            <person name="Hu S."/>
        </authorList>
    </citation>
    <scope>NUCLEOTIDE SEQUENCE [LARGE SCALE GENOMIC DNA]</scope>
    <source>
        <strain evidence="14">Tc-4-1</strain>
    </source>
</reference>
<dbReference type="eggNOG" id="COG0853">
    <property type="taxonomic scope" value="Bacteria"/>
</dbReference>
<evidence type="ECO:0000256" key="9">
    <source>
        <dbReference type="HAMAP-Rule" id="MF_00446"/>
    </source>
</evidence>
<evidence type="ECO:0000256" key="1">
    <source>
        <dbReference type="ARBA" id="ARBA00022490"/>
    </source>
</evidence>
<comment type="pathway">
    <text evidence="9">Cofactor biosynthesis; (R)-pantothenate biosynthesis; beta-alanine from L-aspartate: step 1/1.</text>
</comment>
<evidence type="ECO:0000256" key="2">
    <source>
        <dbReference type="ARBA" id="ARBA00022655"/>
    </source>
</evidence>
<organism evidence="13 14">
    <name type="scientific">Alicyclobacillus acidocaldarius (strain Tc-4-1)</name>
    <name type="common">Bacillus acidocaldarius</name>
    <dbReference type="NCBI Taxonomy" id="1048834"/>
    <lineage>
        <taxon>Bacteria</taxon>
        <taxon>Bacillati</taxon>
        <taxon>Bacillota</taxon>
        <taxon>Bacilli</taxon>
        <taxon>Bacillales</taxon>
        <taxon>Alicyclobacillaceae</taxon>
        <taxon>Alicyclobacillus</taxon>
    </lineage>
</organism>
<accession>F8IET2</accession>
<evidence type="ECO:0000256" key="5">
    <source>
        <dbReference type="ARBA" id="ARBA00023145"/>
    </source>
</evidence>
<dbReference type="GO" id="GO:0004068">
    <property type="term" value="F:aspartate 1-decarboxylase activity"/>
    <property type="evidence" value="ECO:0007669"/>
    <property type="project" value="UniProtKB-UniRule"/>
</dbReference>
<proteinExistence type="inferred from homology"/>
<feature type="binding site" evidence="9">
    <location>
        <position position="63"/>
    </location>
    <ligand>
        <name>substrate</name>
    </ligand>
</feature>
<evidence type="ECO:0000256" key="3">
    <source>
        <dbReference type="ARBA" id="ARBA00022793"/>
    </source>
</evidence>
<dbReference type="GO" id="GO:0015940">
    <property type="term" value="P:pantothenate biosynthetic process"/>
    <property type="evidence" value="ECO:0007669"/>
    <property type="project" value="UniProtKB-UniRule"/>
</dbReference>
<evidence type="ECO:0000256" key="11">
    <source>
        <dbReference type="PIRSR" id="PIRSR006246-3"/>
    </source>
</evidence>
<dbReference type="Pfam" id="PF02261">
    <property type="entry name" value="Asp_decarbox"/>
    <property type="match status" value="1"/>
</dbReference>
<dbReference type="Proteomes" id="UP000000292">
    <property type="component" value="Chromosome"/>
</dbReference>
<dbReference type="InterPro" id="IPR009010">
    <property type="entry name" value="Asp_de-COase-like_dom_sf"/>
</dbReference>
<evidence type="ECO:0000256" key="4">
    <source>
        <dbReference type="ARBA" id="ARBA00022813"/>
    </source>
</evidence>
<comment type="similarity">
    <text evidence="9">Belongs to the PanD family.</text>
</comment>
<evidence type="ECO:0000313" key="13">
    <source>
        <dbReference type="EMBL" id="AEJ43978.1"/>
    </source>
</evidence>
<dbReference type="PANTHER" id="PTHR21012">
    <property type="entry name" value="ASPARTATE 1-DECARBOXYLASE"/>
    <property type="match status" value="1"/>
</dbReference>
<dbReference type="EC" id="4.1.1.11" evidence="9"/>
<dbReference type="HAMAP" id="MF_00446">
    <property type="entry name" value="PanD"/>
    <property type="match status" value="1"/>
</dbReference>
<comment type="subcellular location">
    <subcellularLocation>
        <location evidence="9">Cytoplasm</location>
    </subcellularLocation>
</comment>
<dbReference type="UniPathway" id="UPA00028">
    <property type="reaction ID" value="UER00002"/>
</dbReference>
<reference evidence="13 14" key="1">
    <citation type="journal article" date="2011" name="J. Bacteriol.">
        <title>Complete Genome Sequence of Alicyclobacillus acidocaldarius Strain Tc-4-1.</title>
        <authorList>
            <person name="Chen Y."/>
            <person name="He Y."/>
            <person name="Zhang B."/>
            <person name="Yang J."/>
            <person name="Li W."/>
            <person name="Dong Z."/>
            <person name="Hu S."/>
        </authorList>
    </citation>
    <scope>NUCLEOTIDE SEQUENCE [LARGE SCALE GENOMIC DNA]</scope>
    <source>
        <strain evidence="13 14">Tc-4-1</strain>
    </source>
</reference>
<comment type="caution">
    <text evidence="9">Lacks conserved residue(s) required for the propagation of feature annotation.</text>
</comment>
<comment type="PTM">
    <text evidence="9 11">Is synthesized initially as an inactive proenzyme, which is activated by self-cleavage at a specific serine bond to produce a beta-subunit with a hydroxyl group at its C-terminus and an alpha-subunit with a pyruvoyl group at its N-terminus.</text>
</comment>
<dbReference type="Gene3D" id="2.40.40.20">
    <property type="match status" value="1"/>
</dbReference>
<dbReference type="EMBL" id="CP002902">
    <property type="protein sequence ID" value="AEJ43978.1"/>
    <property type="molecule type" value="Genomic_DNA"/>
</dbReference>
<keyword evidence="3 9" id="KW-0210">Decarboxylase</keyword>
<comment type="subunit">
    <text evidence="9">Heterooctamer of four alpha and four beta subunits.</text>
</comment>
<evidence type="ECO:0000256" key="12">
    <source>
        <dbReference type="PIRSR" id="PIRSR006246-5"/>
    </source>
</evidence>
<keyword evidence="1 9" id="KW-0963">Cytoplasm</keyword>
<feature type="chain" id="PRO_5013998037" description="Aspartate 1-decarboxylase alpha chain" evidence="9 12">
    <location>
        <begin position="31"/>
        <end position="138"/>
    </location>
</feature>
<feature type="modified residue" description="Pyruvic acid (Ser)" evidence="9 11">
    <location>
        <position position="31"/>
    </location>
</feature>
<dbReference type="PATRIC" id="fig|1048834.4.peg.1953"/>
<feature type="active site" description="Proton donor" evidence="9 10">
    <location>
        <position position="64"/>
    </location>
</feature>
<dbReference type="STRING" id="1048834.TC41_2067"/>
<dbReference type="PIRSF" id="PIRSF006246">
    <property type="entry name" value="Asp_decarbox"/>
    <property type="match status" value="1"/>
</dbReference>
<keyword evidence="4 9" id="KW-0068">Autocatalytic cleavage</keyword>
<evidence type="ECO:0000313" key="14">
    <source>
        <dbReference type="Proteomes" id="UP000000292"/>
    </source>
</evidence>
<gene>
    <name evidence="9 13" type="primary">panD</name>
    <name evidence="13" type="ordered locus">TC41_2067</name>
</gene>
<keyword evidence="2 9" id="KW-0566">Pantothenate biosynthesis</keyword>
<dbReference type="CDD" id="cd06919">
    <property type="entry name" value="Asp_decarbox"/>
    <property type="match status" value="1"/>
</dbReference>
<keyword evidence="6 9" id="KW-0456">Lyase</keyword>
<dbReference type="NCBIfam" id="TIGR00223">
    <property type="entry name" value="panD"/>
    <property type="match status" value="1"/>
</dbReference>
<evidence type="ECO:0000256" key="7">
    <source>
        <dbReference type="ARBA" id="ARBA00023270"/>
    </source>
</evidence>
<evidence type="ECO:0000256" key="10">
    <source>
        <dbReference type="PIRSR" id="PIRSR006246-1"/>
    </source>
</evidence>
<dbReference type="GO" id="GO:0006523">
    <property type="term" value="P:alanine biosynthetic process"/>
    <property type="evidence" value="ECO:0007669"/>
    <property type="project" value="InterPro"/>
</dbReference>
<sequence>MRGGYPVLRQMCKGKLHRVRVTQADLNYVGSITLDPVLMRAAHIRPYEMVQITNLENGVLWSTYALPGDEGSGVVCLNGPPARHFQPGDRVIVLSLAWVDDAEWETFRASVVLVDDDNHITSIVAVEPAGDWQDHLGG</sequence>
<keyword evidence="7 9" id="KW-0704">Schiff base</keyword>
<dbReference type="HOGENOM" id="CLU_115305_2_0_9"/>
<dbReference type="InterPro" id="IPR003190">
    <property type="entry name" value="Asp_decarbox"/>
</dbReference>
<dbReference type="AlphaFoldDB" id="F8IET2"/>